<dbReference type="PANTHER" id="PTHR21035:SF2">
    <property type="entry name" value="SMALL RIBOSOMAL SUBUNIT PROTEIN MS26"/>
    <property type="match status" value="1"/>
</dbReference>
<protein>
    <recommendedName>
        <fullName evidence="7">Small ribosomal subunit protein mS26</fullName>
    </recommendedName>
    <alternativeName>
        <fullName evidence="8">28S ribosomal protein S26, mitochondrial</fullName>
    </alternativeName>
</protein>
<comment type="similarity">
    <text evidence="2">Belongs to the mitochondrion-specific ribosomal protein mS26 family.</text>
</comment>
<evidence type="ECO:0000256" key="9">
    <source>
        <dbReference type="SAM" id="Coils"/>
    </source>
</evidence>
<feature type="coiled-coil region" evidence="9">
    <location>
        <begin position="116"/>
        <end position="169"/>
    </location>
</feature>
<keyword evidence="9" id="KW-0175">Coiled coil</keyword>
<comment type="caution">
    <text evidence="11">The sequence shown here is derived from an EMBL/GenBank/DDBJ whole genome shotgun (WGS) entry which is preliminary data.</text>
</comment>
<evidence type="ECO:0000256" key="6">
    <source>
        <dbReference type="ARBA" id="ARBA00023274"/>
    </source>
</evidence>
<dbReference type="GO" id="GO:0005763">
    <property type="term" value="C:mitochondrial small ribosomal subunit"/>
    <property type="evidence" value="ECO:0007669"/>
    <property type="project" value="InterPro"/>
</dbReference>
<dbReference type="OrthoDB" id="5988811at2759"/>
<keyword evidence="12" id="KW-1185">Reference proteome</keyword>
<evidence type="ECO:0000256" key="10">
    <source>
        <dbReference type="SAM" id="MobiDB-lite"/>
    </source>
</evidence>
<evidence type="ECO:0000256" key="4">
    <source>
        <dbReference type="ARBA" id="ARBA00022980"/>
    </source>
</evidence>
<dbReference type="PANTHER" id="PTHR21035">
    <property type="entry name" value="28S RIBOSOMAL PROTEIN S26, MITOCHONDRIAL"/>
    <property type="match status" value="1"/>
</dbReference>
<dbReference type="Proteomes" id="UP000215902">
    <property type="component" value="Unassembled WGS sequence"/>
</dbReference>
<dbReference type="EMBL" id="NIVC01004295">
    <property type="protein sequence ID" value="PAA47902.1"/>
    <property type="molecule type" value="Genomic_DNA"/>
</dbReference>
<evidence type="ECO:0000256" key="7">
    <source>
        <dbReference type="ARBA" id="ARBA00035138"/>
    </source>
</evidence>
<keyword evidence="4" id="KW-0689">Ribosomal protein</keyword>
<organism evidence="11 12">
    <name type="scientific">Macrostomum lignano</name>
    <dbReference type="NCBI Taxonomy" id="282301"/>
    <lineage>
        <taxon>Eukaryota</taxon>
        <taxon>Metazoa</taxon>
        <taxon>Spiralia</taxon>
        <taxon>Lophotrochozoa</taxon>
        <taxon>Platyhelminthes</taxon>
        <taxon>Rhabditophora</taxon>
        <taxon>Macrostomorpha</taxon>
        <taxon>Macrostomida</taxon>
        <taxon>Macrostomidae</taxon>
        <taxon>Macrostomum</taxon>
    </lineage>
</organism>
<accession>A0A267DH61</accession>
<keyword evidence="3" id="KW-0809">Transit peptide</keyword>
<dbReference type="Pfam" id="PF14943">
    <property type="entry name" value="MRP-S26"/>
    <property type="match status" value="1"/>
</dbReference>
<evidence type="ECO:0000256" key="8">
    <source>
        <dbReference type="ARBA" id="ARBA00035344"/>
    </source>
</evidence>
<evidence type="ECO:0000313" key="12">
    <source>
        <dbReference type="Proteomes" id="UP000215902"/>
    </source>
</evidence>
<evidence type="ECO:0000256" key="2">
    <source>
        <dbReference type="ARBA" id="ARBA00009672"/>
    </source>
</evidence>
<gene>
    <name evidence="11" type="ORF">BOX15_Mlig028805g9</name>
</gene>
<feature type="non-terminal residue" evidence="11">
    <location>
        <position position="1"/>
    </location>
</feature>
<name>A0A267DH61_9PLAT</name>
<proteinExistence type="inferred from homology"/>
<evidence type="ECO:0000256" key="3">
    <source>
        <dbReference type="ARBA" id="ARBA00022946"/>
    </source>
</evidence>
<dbReference type="AlphaFoldDB" id="A0A267DH61"/>
<evidence type="ECO:0000256" key="1">
    <source>
        <dbReference type="ARBA" id="ARBA00004173"/>
    </source>
</evidence>
<reference evidence="11 12" key="1">
    <citation type="submission" date="2017-06" db="EMBL/GenBank/DDBJ databases">
        <title>A platform for efficient transgenesis in Macrostomum lignano, a flatworm model organism for stem cell research.</title>
        <authorList>
            <person name="Berezikov E."/>
        </authorList>
    </citation>
    <scope>NUCLEOTIDE SEQUENCE [LARGE SCALE GENOMIC DNA]</scope>
    <source>
        <strain evidence="11">DV1</strain>
        <tissue evidence="11">Whole organism</tissue>
    </source>
</reference>
<evidence type="ECO:0000313" key="11">
    <source>
        <dbReference type="EMBL" id="PAA47902.1"/>
    </source>
</evidence>
<dbReference type="STRING" id="282301.A0A267DH61"/>
<dbReference type="InterPro" id="IPR026140">
    <property type="entry name" value="Ribosomal_mS26"/>
</dbReference>
<comment type="subcellular location">
    <subcellularLocation>
        <location evidence="1">Mitochondrion</location>
    </subcellularLocation>
</comment>
<keyword evidence="6" id="KW-0687">Ribonucleoprotein</keyword>
<keyword evidence="5" id="KW-0496">Mitochondrion</keyword>
<sequence length="247" mass="28139">LRTSKVQRMLPLLCSRAYAASRGIGHLFKNFRQRPHRNPRVIPHPKVKAFRVREWHKRDPDAVAIFESRWASYEMQLNALQQAFYYELHGRLLLPGERASDGLHKLGSQEDQLADSAETKRQVDEAERINADWNARSAELRVDEMRRQLDELRNEHDRLQLDSELADQAAVLSFQARLKRDLEQAGDFIDESNLDAKIEAILDSPIVDFNFAIDPAGNMIRGVVGSAADSVPEPPEPPSPDELSVRV</sequence>
<feature type="region of interest" description="Disordered" evidence="10">
    <location>
        <begin position="227"/>
        <end position="247"/>
    </location>
</feature>
<evidence type="ECO:0000256" key="5">
    <source>
        <dbReference type="ARBA" id="ARBA00023128"/>
    </source>
</evidence>